<dbReference type="EMBL" id="BEXT01000001">
    <property type="protein sequence ID" value="GBC59883.1"/>
    <property type="molecule type" value="Genomic_DNA"/>
</dbReference>
<dbReference type="SMART" id="SM00028">
    <property type="entry name" value="TPR"/>
    <property type="match status" value="2"/>
</dbReference>
<evidence type="ECO:0000313" key="4">
    <source>
        <dbReference type="EMBL" id="GBC59883.1"/>
    </source>
</evidence>
<dbReference type="InterPro" id="IPR019734">
    <property type="entry name" value="TPR_rpt"/>
</dbReference>
<dbReference type="PROSITE" id="PS50293">
    <property type="entry name" value="TPR_REGION"/>
    <property type="match status" value="1"/>
</dbReference>
<feature type="repeat" description="TPR" evidence="3">
    <location>
        <begin position="2"/>
        <end position="35"/>
    </location>
</feature>
<name>A0A401FSF3_9BACT</name>
<reference evidence="5" key="2">
    <citation type="submission" date="2019-01" db="EMBL/GenBank/DDBJ databases">
        <title>Genome sequence of Desulfonema ishimotonii strain Tokyo 01.</title>
        <authorList>
            <person name="Fukui M."/>
        </authorList>
    </citation>
    <scope>NUCLEOTIDE SEQUENCE [LARGE SCALE GENOMIC DNA]</scope>
    <source>
        <strain evidence="5">Tokyo 01</strain>
    </source>
</reference>
<dbReference type="OrthoDB" id="5418758at2"/>
<sequence length="98" mass="11326">MGRAYHLRALVHEKLGETERALRDFDRAIEIDPEYGAAYYSRAMMREKLGQADAAFEDIRMYTHLTEKNLSEFASENNMWQSRHLALEASGIADVMSR</sequence>
<evidence type="ECO:0000256" key="3">
    <source>
        <dbReference type="PROSITE-ProRule" id="PRU00339"/>
    </source>
</evidence>
<evidence type="ECO:0000256" key="2">
    <source>
        <dbReference type="ARBA" id="ARBA00022803"/>
    </source>
</evidence>
<dbReference type="SUPFAM" id="SSF48452">
    <property type="entry name" value="TPR-like"/>
    <property type="match status" value="1"/>
</dbReference>
<dbReference type="Gene3D" id="1.25.40.10">
    <property type="entry name" value="Tetratricopeptide repeat domain"/>
    <property type="match status" value="1"/>
</dbReference>
<comment type="caution">
    <text evidence="4">The sequence shown here is derived from an EMBL/GenBank/DDBJ whole genome shotgun (WGS) entry which is preliminary data.</text>
</comment>
<dbReference type="AlphaFoldDB" id="A0A401FSF3"/>
<gene>
    <name evidence="4" type="ORF">DENIS_0824</name>
</gene>
<keyword evidence="1" id="KW-0677">Repeat</keyword>
<evidence type="ECO:0000256" key="1">
    <source>
        <dbReference type="ARBA" id="ARBA00022737"/>
    </source>
</evidence>
<dbReference type="PANTHER" id="PTHR44858">
    <property type="entry name" value="TETRATRICOPEPTIDE REPEAT PROTEIN 6"/>
    <property type="match status" value="1"/>
</dbReference>
<dbReference type="InterPro" id="IPR050498">
    <property type="entry name" value="Ycf3"/>
</dbReference>
<dbReference type="PROSITE" id="PS50005">
    <property type="entry name" value="TPR"/>
    <property type="match status" value="1"/>
</dbReference>
<evidence type="ECO:0000313" key="5">
    <source>
        <dbReference type="Proteomes" id="UP000288096"/>
    </source>
</evidence>
<organism evidence="4 5">
    <name type="scientific">Desulfonema ishimotonii</name>
    <dbReference type="NCBI Taxonomy" id="45657"/>
    <lineage>
        <taxon>Bacteria</taxon>
        <taxon>Pseudomonadati</taxon>
        <taxon>Thermodesulfobacteriota</taxon>
        <taxon>Desulfobacteria</taxon>
        <taxon>Desulfobacterales</taxon>
        <taxon>Desulfococcaceae</taxon>
        <taxon>Desulfonema</taxon>
    </lineage>
</organism>
<dbReference type="InterPro" id="IPR011990">
    <property type="entry name" value="TPR-like_helical_dom_sf"/>
</dbReference>
<proteinExistence type="predicted"/>
<accession>A0A401FSF3</accession>
<reference evidence="5" key="1">
    <citation type="submission" date="2017-11" db="EMBL/GenBank/DDBJ databases">
        <authorList>
            <person name="Watanabe M."/>
            <person name="Kojima H."/>
        </authorList>
    </citation>
    <scope>NUCLEOTIDE SEQUENCE [LARGE SCALE GENOMIC DNA]</scope>
    <source>
        <strain evidence="5">Tokyo 01</strain>
    </source>
</reference>
<dbReference type="Pfam" id="PF00515">
    <property type="entry name" value="TPR_1"/>
    <property type="match status" value="1"/>
</dbReference>
<dbReference type="RefSeq" id="WP_124327355.1">
    <property type="nucleotide sequence ID" value="NZ_BEXT01000001.1"/>
</dbReference>
<keyword evidence="2 3" id="KW-0802">TPR repeat</keyword>
<keyword evidence="5" id="KW-1185">Reference proteome</keyword>
<protein>
    <submittedName>
        <fullName evidence="4">Uncharacterized protein</fullName>
    </submittedName>
</protein>
<dbReference type="PANTHER" id="PTHR44858:SF1">
    <property type="entry name" value="UDP-N-ACETYLGLUCOSAMINE--PEPTIDE N-ACETYLGLUCOSAMINYLTRANSFERASE SPINDLY-RELATED"/>
    <property type="match status" value="1"/>
</dbReference>
<dbReference type="Proteomes" id="UP000288096">
    <property type="component" value="Unassembled WGS sequence"/>
</dbReference>